<dbReference type="EMBL" id="QTLC01000039">
    <property type="protein sequence ID" value="RDY70866.1"/>
    <property type="molecule type" value="Genomic_DNA"/>
</dbReference>
<evidence type="ECO:0000313" key="1">
    <source>
        <dbReference type="EMBL" id="RDY70866.1"/>
    </source>
</evidence>
<dbReference type="RefSeq" id="WP_115894186.1">
    <property type="nucleotide sequence ID" value="NZ_QTLC01000039.1"/>
</dbReference>
<evidence type="ECO:0000313" key="2">
    <source>
        <dbReference type="Proteomes" id="UP000257032"/>
    </source>
</evidence>
<protein>
    <submittedName>
        <fullName evidence="1">DUF3895 domain-containing protein</fullName>
    </submittedName>
</protein>
<name>A0A3D8VN92_9BACI</name>
<gene>
    <name evidence="1" type="ORF">DXT76_10805</name>
</gene>
<dbReference type="Proteomes" id="UP000257032">
    <property type="component" value="Unassembled WGS sequence"/>
</dbReference>
<reference evidence="1 2" key="1">
    <citation type="submission" date="2018-08" db="EMBL/GenBank/DDBJ databases">
        <title>Genome sequence of strict halophilic Halobacillus trueperi SS1 isolated from Lunsu, a salty water body of North West Himalayas.</title>
        <authorList>
            <person name="Gupta S."/>
            <person name="Sharma P."/>
            <person name="Dev K."/>
            <person name="Baumler D."/>
            <person name="Sourirajan A."/>
        </authorList>
    </citation>
    <scope>NUCLEOTIDE SEQUENCE [LARGE SCALE GENOMIC DNA]</scope>
    <source>
        <strain evidence="1 2">SS1</strain>
    </source>
</reference>
<dbReference type="AlphaFoldDB" id="A0A3D8VN92"/>
<accession>A0A3D8VN92</accession>
<comment type="caution">
    <text evidence="1">The sequence shown here is derived from an EMBL/GenBank/DDBJ whole genome shotgun (WGS) entry which is preliminary data.</text>
</comment>
<proteinExistence type="predicted"/>
<sequence>MGSYILTVKERDSLLNSIDEIQKDFIINQLKRGRKTIFANVLAADKGRTSSGHVEWELVDYQDGGTEWNRHKELQCECGKILRYQYTVKNRETGTIRKFGINHFIEHTDISSELAKAIVRGWENIDYEMDELLTKIQESWTLDDIIAPDLLEPIDIPNDIQEHFDVGLPLLDRQVRRLKVRVNEYSKKQEGLRVSKLKENEQQSQEEMKQQRGEMVSQLESLGISENLILEKELQLGILVYLKNTDETRISAKNICQYLIELHGAPSETYPGSSALRIFPNICVFLKKLVDFGNLELIENKGIEDRIYRKGAI</sequence>
<organism evidence="1 2">
    <name type="scientific">Halobacillus trueperi</name>
    <dbReference type="NCBI Taxonomy" id="156205"/>
    <lineage>
        <taxon>Bacteria</taxon>
        <taxon>Bacillati</taxon>
        <taxon>Bacillota</taxon>
        <taxon>Bacilli</taxon>
        <taxon>Bacillales</taxon>
        <taxon>Bacillaceae</taxon>
        <taxon>Halobacillus</taxon>
    </lineage>
</organism>